<proteinExistence type="predicted"/>
<organism evidence="1 2">
    <name type="scientific">Stigmatella aurantiaca (strain DW4/3-1)</name>
    <dbReference type="NCBI Taxonomy" id="378806"/>
    <lineage>
        <taxon>Bacteria</taxon>
        <taxon>Pseudomonadati</taxon>
        <taxon>Myxococcota</taxon>
        <taxon>Myxococcia</taxon>
        <taxon>Myxococcales</taxon>
        <taxon>Cystobacterineae</taxon>
        <taxon>Archangiaceae</taxon>
        <taxon>Stigmatella</taxon>
    </lineage>
</organism>
<gene>
    <name evidence="1" type="ORF">STIAU_2871</name>
</gene>
<dbReference type="PATRIC" id="fig|378806.16.peg.4468"/>
<dbReference type="Proteomes" id="UP000032702">
    <property type="component" value="Unassembled WGS sequence"/>
</dbReference>
<comment type="caution">
    <text evidence="1">The sequence shown here is derived from an EMBL/GenBank/DDBJ whole genome shotgun (WGS) entry which is preliminary data.</text>
</comment>
<dbReference type="EMBL" id="AAMD01000082">
    <property type="protein sequence ID" value="EAU65423.1"/>
    <property type="molecule type" value="Genomic_DNA"/>
</dbReference>
<evidence type="ECO:0000313" key="2">
    <source>
        <dbReference type="Proteomes" id="UP000032702"/>
    </source>
</evidence>
<evidence type="ECO:0000313" key="1">
    <source>
        <dbReference type="EMBL" id="EAU65423.1"/>
    </source>
</evidence>
<name>Q08Y69_STIAD</name>
<sequence>MAGLPERTVPVIRKDYLERLIEQFAAAFAALLKKRREQGPEAAQQLLRDTALDLLGMEYSALTLADAASTAKLLGHPRRVICLARLVAEEGEGFQEQGDGTRAALRWGLALELFLEARELGGQLEGEDAQVFKALKARIEPSLLSERYQQALARAQDDIPADS</sequence>
<accession>Q08Y69</accession>
<dbReference type="OrthoDB" id="5382854at2"/>
<reference evidence="1 2" key="1">
    <citation type="submission" date="2006-04" db="EMBL/GenBank/DDBJ databases">
        <authorList>
            <person name="Nierman W.C."/>
        </authorList>
    </citation>
    <scope>NUCLEOTIDE SEQUENCE [LARGE SCALE GENOMIC DNA]</scope>
    <source>
        <strain evidence="1 2">DW4/3-1</strain>
    </source>
</reference>
<dbReference type="AlphaFoldDB" id="Q08Y69"/>
<protein>
    <submittedName>
        <fullName evidence="1">Uncharacterized protein</fullName>
    </submittedName>
</protein>